<evidence type="ECO:0000256" key="3">
    <source>
        <dbReference type="ARBA" id="ARBA00023125"/>
    </source>
</evidence>
<dbReference type="GO" id="GO:0005634">
    <property type="term" value="C:nucleus"/>
    <property type="evidence" value="ECO:0007669"/>
    <property type="project" value="UniProtKB-SubCell"/>
</dbReference>
<gene>
    <name evidence="7" type="primary">ga26619</name>
    <name evidence="7" type="ORF">PR202_ga26619</name>
</gene>
<dbReference type="InterPro" id="IPR003340">
    <property type="entry name" value="B3_DNA-bd"/>
</dbReference>
<dbReference type="Pfam" id="PF02362">
    <property type="entry name" value="B3"/>
    <property type="match status" value="1"/>
</dbReference>
<name>A0AAV5DEK2_ELECO</name>
<dbReference type="SMART" id="SM01019">
    <property type="entry name" value="B3"/>
    <property type="match status" value="1"/>
</dbReference>
<evidence type="ECO:0000259" key="6">
    <source>
        <dbReference type="PROSITE" id="PS50863"/>
    </source>
</evidence>
<protein>
    <recommendedName>
        <fullName evidence="6">TF-B3 domain-containing protein</fullName>
    </recommendedName>
</protein>
<dbReference type="InterPro" id="IPR039218">
    <property type="entry name" value="REM_fam"/>
</dbReference>
<keyword evidence="8" id="KW-1185">Reference proteome</keyword>
<dbReference type="Gene3D" id="2.40.330.10">
    <property type="entry name" value="DNA-binding pseudobarrel domain"/>
    <property type="match status" value="1"/>
</dbReference>
<proteinExistence type="predicted"/>
<comment type="subcellular location">
    <subcellularLocation>
        <location evidence="1">Nucleus</location>
    </subcellularLocation>
</comment>
<sequence>MEQGMADLRLGDFEFFKILLPGMAKNKLRLPSKFAEVLGERRELKMRLASAGAMAMPLWDVELVSGGDGVYLGRGWRQFARTYDLGEGHTLVFRYDTAAVLTVTVFDPSTCRKHYPQGAGTYELEAPGGNAPHINEPAHFAVTLRKCNLGAKQNQYLNVPVEFQDAHGYARRRQVVLRMGGRSWTFCVDNGLEVGDTCFFRVVRERKEECKEEEDHEEWEEEEEDDEHVLKVEVRKKDGAFVA</sequence>
<dbReference type="SUPFAM" id="SSF101936">
    <property type="entry name" value="DNA-binding pseudobarrel domain"/>
    <property type="match status" value="2"/>
</dbReference>
<dbReference type="AlphaFoldDB" id="A0AAV5DEK2"/>
<dbReference type="InterPro" id="IPR015300">
    <property type="entry name" value="DNA-bd_pseudobarrel_sf"/>
</dbReference>
<dbReference type="PROSITE" id="PS50863">
    <property type="entry name" value="B3"/>
    <property type="match status" value="1"/>
</dbReference>
<reference evidence="7" key="1">
    <citation type="journal article" date="2018" name="DNA Res.">
        <title>Multiple hybrid de novo genome assembly of finger millet, an orphan allotetraploid crop.</title>
        <authorList>
            <person name="Hatakeyama M."/>
            <person name="Aluri S."/>
            <person name="Balachadran M.T."/>
            <person name="Sivarajan S.R."/>
            <person name="Patrignani A."/>
            <person name="Gruter S."/>
            <person name="Poveda L."/>
            <person name="Shimizu-Inatsugi R."/>
            <person name="Baeten J."/>
            <person name="Francoijs K.J."/>
            <person name="Nataraja K.N."/>
            <person name="Reddy Y.A.N."/>
            <person name="Phadnis S."/>
            <person name="Ravikumar R.L."/>
            <person name="Schlapbach R."/>
            <person name="Sreeman S.M."/>
            <person name="Shimizu K.K."/>
        </authorList>
    </citation>
    <scope>NUCLEOTIDE SEQUENCE</scope>
</reference>
<dbReference type="PANTHER" id="PTHR31674:SF95">
    <property type="entry name" value="B3 DOMAIN-CONTAINING PROTEIN OS03G0212300"/>
    <property type="match status" value="1"/>
</dbReference>
<evidence type="ECO:0000256" key="2">
    <source>
        <dbReference type="ARBA" id="ARBA00023015"/>
    </source>
</evidence>
<accession>A0AAV5DEK2</accession>
<comment type="caution">
    <text evidence="7">The sequence shown here is derived from an EMBL/GenBank/DDBJ whole genome shotgun (WGS) entry which is preliminary data.</text>
</comment>
<keyword evidence="2" id="KW-0805">Transcription regulation</keyword>
<dbReference type="EMBL" id="BQKI01000015">
    <property type="protein sequence ID" value="GJN08670.1"/>
    <property type="molecule type" value="Genomic_DNA"/>
</dbReference>
<evidence type="ECO:0000313" key="7">
    <source>
        <dbReference type="EMBL" id="GJN08670.1"/>
    </source>
</evidence>
<dbReference type="PANTHER" id="PTHR31674">
    <property type="entry name" value="B3 DOMAIN-CONTAINING PROTEIN REM-LIKE 3-RELATED"/>
    <property type="match status" value="1"/>
</dbReference>
<keyword evidence="4" id="KW-0804">Transcription</keyword>
<dbReference type="GO" id="GO:0003677">
    <property type="term" value="F:DNA binding"/>
    <property type="evidence" value="ECO:0007669"/>
    <property type="project" value="UniProtKB-KW"/>
</dbReference>
<dbReference type="Proteomes" id="UP001054889">
    <property type="component" value="Unassembled WGS sequence"/>
</dbReference>
<evidence type="ECO:0000313" key="8">
    <source>
        <dbReference type="Proteomes" id="UP001054889"/>
    </source>
</evidence>
<evidence type="ECO:0000256" key="5">
    <source>
        <dbReference type="ARBA" id="ARBA00023242"/>
    </source>
</evidence>
<dbReference type="CDD" id="cd10017">
    <property type="entry name" value="B3_DNA"/>
    <property type="match status" value="1"/>
</dbReference>
<feature type="domain" description="TF-B3" evidence="6">
    <location>
        <begin position="13"/>
        <end position="109"/>
    </location>
</feature>
<keyword evidence="3" id="KW-0238">DNA-binding</keyword>
<keyword evidence="5" id="KW-0539">Nucleus</keyword>
<evidence type="ECO:0000256" key="1">
    <source>
        <dbReference type="ARBA" id="ARBA00004123"/>
    </source>
</evidence>
<reference evidence="7" key="2">
    <citation type="submission" date="2021-12" db="EMBL/GenBank/DDBJ databases">
        <title>Resequencing data analysis of finger millet.</title>
        <authorList>
            <person name="Hatakeyama M."/>
            <person name="Aluri S."/>
            <person name="Balachadran M.T."/>
            <person name="Sivarajan S.R."/>
            <person name="Poveda L."/>
            <person name="Shimizu-Inatsugi R."/>
            <person name="Schlapbach R."/>
            <person name="Sreeman S.M."/>
            <person name="Shimizu K.K."/>
        </authorList>
    </citation>
    <scope>NUCLEOTIDE SEQUENCE</scope>
</reference>
<organism evidence="7 8">
    <name type="scientific">Eleusine coracana subsp. coracana</name>
    <dbReference type="NCBI Taxonomy" id="191504"/>
    <lineage>
        <taxon>Eukaryota</taxon>
        <taxon>Viridiplantae</taxon>
        <taxon>Streptophyta</taxon>
        <taxon>Embryophyta</taxon>
        <taxon>Tracheophyta</taxon>
        <taxon>Spermatophyta</taxon>
        <taxon>Magnoliopsida</taxon>
        <taxon>Liliopsida</taxon>
        <taxon>Poales</taxon>
        <taxon>Poaceae</taxon>
        <taxon>PACMAD clade</taxon>
        <taxon>Chloridoideae</taxon>
        <taxon>Cynodonteae</taxon>
        <taxon>Eleusininae</taxon>
        <taxon>Eleusine</taxon>
    </lineage>
</organism>
<evidence type="ECO:0000256" key="4">
    <source>
        <dbReference type="ARBA" id="ARBA00023163"/>
    </source>
</evidence>